<proteinExistence type="predicted"/>
<organism evidence="1 2">
    <name type="scientific">Cercospora zeae-maydis SCOH1-5</name>
    <dbReference type="NCBI Taxonomy" id="717836"/>
    <lineage>
        <taxon>Eukaryota</taxon>
        <taxon>Fungi</taxon>
        <taxon>Dikarya</taxon>
        <taxon>Ascomycota</taxon>
        <taxon>Pezizomycotina</taxon>
        <taxon>Dothideomycetes</taxon>
        <taxon>Dothideomycetidae</taxon>
        <taxon>Mycosphaerellales</taxon>
        <taxon>Mycosphaerellaceae</taxon>
        <taxon>Cercospora</taxon>
    </lineage>
</organism>
<evidence type="ECO:0000313" key="2">
    <source>
        <dbReference type="Proteomes" id="UP000799539"/>
    </source>
</evidence>
<dbReference type="PANTHER" id="PTHR10811">
    <property type="entry name" value="FRINGE-RELATED"/>
    <property type="match status" value="1"/>
</dbReference>
<dbReference type="GO" id="GO:0016740">
    <property type="term" value="F:transferase activity"/>
    <property type="evidence" value="ECO:0007669"/>
    <property type="project" value="UniProtKB-KW"/>
</dbReference>
<name>A0A6A6FRW7_9PEZI</name>
<gene>
    <name evidence="1" type="ORF">CERZMDRAFT_90022</name>
</gene>
<protein>
    <submittedName>
        <fullName evidence="1">Glycosyltransferase family 31 protein</fullName>
    </submittedName>
</protein>
<dbReference type="OrthoDB" id="414175at2759"/>
<dbReference type="Proteomes" id="UP000799539">
    <property type="component" value="Unassembled WGS sequence"/>
</dbReference>
<accession>A0A6A6FRW7</accession>
<keyword evidence="2" id="KW-1185">Reference proteome</keyword>
<sequence length="213" mass="24278">MAYGGGGIFFSGPLLDVLHENYDACIKNGYGGDELYKYCIYTHTSPPVQLTLLPGLHQLDFHMDASGWYEAIQRPLLSLHHYNTWHLYPVEYGHLVADVCGADCFLQRYQFSDDVVLTNGYSVVKYPAGTDHLDLARVEGTFNHDEDQFLFSLGALRPKLSAAEKISWRLEHAQKTSSGAVRQFYIRRKCHNVTDHERLKAEVESVLELQWIP</sequence>
<evidence type="ECO:0000313" key="1">
    <source>
        <dbReference type="EMBL" id="KAF2215898.1"/>
    </source>
</evidence>
<dbReference type="EMBL" id="ML992665">
    <property type="protein sequence ID" value="KAF2215898.1"/>
    <property type="molecule type" value="Genomic_DNA"/>
</dbReference>
<keyword evidence="1" id="KW-0808">Transferase</keyword>
<reference evidence="1" key="1">
    <citation type="journal article" date="2020" name="Stud. Mycol.">
        <title>101 Dothideomycetes genomes: a test case for predicting lifestyles and emergence of pathogens.</title>
        <authorList>
            <person name="Haridas S."/>
            <person name="Albert R."/>
            <person name="Binder M."/>
            <person name="Bloem J."/>
            <person name="Labutti K."/>
            <person name="Salamov A."/>
            <person name="Andreopoulos B."/>
            <person name="Baker S."/>
            <person name="Barry K."/>
            <person name="Bills G."/>
            <person name="Bluhm B."/>
            <person name="Cannon C."/>
            <person name="Castanera R."/>
            <person name="Culley D."/>
            <person name="Daum C."/>
            <person name="Ezra D."/>
            <person name="Gonzalez J."/>
            <person name="Henrissat B."/>
            <person name="Kuo A."/>
            <person name="Liang C."/>
            <person name="Lipzen A."/>
            <person name="Lutzoni F."/>
            <person name="Magnuson J."/>
            <person name="Mondo S."/>
            <person name="Nolan M."/>
            <person name="Ohm R."/>
            <person name="Pangilinan J."/>
            <person name="Park H.-J."/>
            <person name="Ramirez L."/>
            <person name="Alfaro M."/>
            <person name="Sun H."/>
            <person name="Tritt A."/>
            <person name="Yoshinaga Y."/>
            <person name="Zwiers L.-H."/>
            <person name="Turgeon B."/>
            <person name="Goodwin S."/>
            <person name="Spatafora J."/>
            <person name="Crous P."/>
            <person name="Grigoriev I."/>
        </authorList>
    </citation>
    <scope>NUCLEOTIDE SEQUENCE</scope>
    <source>
        <strain evidence="1">SCOH1-5</strain>
    </source>
</reference>
<dbReference type="Pfam" id="PF04646">
    <property type="entry name" value="DUF604"/>
    <property type="match status" value="1"/>
</dbReference>
<dbReference type="InterPro" id="IPR006740">
    <property type="entry name" value="DUF604"/>
</dbReference>
<dbReference type="AlphaFoldDB" id="A0A6A6FRW7"/>